<dbReference type="NCBIfam" id="TIGR03816">
    <property type="entry name" value="tadE_like_DECH"/>
    <property type="match status" value="1"/>
</dbReference>
<reference evidence="1 2" key="1">
    <citation type="submission" date="2017-10" db="EMBL/GenBank/DDBJ databases">
        <title>Sequencing the genomes of 1000 actinobacteria strains.</title>
        <authorList>
            <person name="Klenk H.-P."/>
        </authorList>
    </citation>
    <scope>NUCLEOTIDE SEQUENCE [LARGE SCALE GENOMIC DNA]</scope>
    <source>
        <strain evidence="1 2">DSM 21574</strain>
    </source>
</reference>
<keyword evidence="2" id="KW-1185">Reference proteome</keyword>
<proteinExistence type="predicted"/>
<gene>
    <name evidence="1" type="ORF">ATL41_1988</name>
</gene>
<dbReference type="AlphaFoldDB" id="A0A2A9EE89"/>
<accession>A0A2A9EE89</accession>
<evidence type="ECO:0000313" key="2">
    <source>
        <dbReference type="Proteomes" id="UP000221394"/>
    </source>
</evidence>
<dbReference type="InterPro" id="IPR021202">
    <property type="entry name" value="Rv3654c-like"/>
</dbReference>
<name>A0A2A9EE89_9MICO</name>
<evidence type="ECO:0000313" key="1">
    <source>
        <dbReference type="EMBL" id="PFG37234.1"/>
    </source>
</evidence>
<comment type="caution">
    <text evidence="1">The sequence shown here is derived from an EMBL/GenBank/DDBJ whole genome shotgun (WGS) entry which is preliminary data.</text>
</comment>
<sequence>MTASGRSGGDEGSAAVLVLALLGAAAALVAAIALLAGAHAARADAQAAADLAALAAAQRHALARAGACETGREAAERNGARLASCVVAGDGSVTVSVEVDRSGVSGAAVATPVGATARAGPSWLRAARAGT</sequence>
<dbReference type="EMBL" id="PDJH01000001">
    <property type="protein sequence ID" value="PFG37234.1"/>
    <property type="molecule type" value="Genomic_DNA"/>
</dbReference>
<protein>
    <submittedName>
        <fullName evidence="1">Secretion/DNA translocation related TadE-like protein</fullName>
    </submittedName>
</protein>
<dbReference type="Proteomes" id="UP000221394">
    <property type="component" value="Unassembled WGS sequence"/>
</dbReference>
<organism evidence="1 2">
    <name type="scientific">Flavimobilis soli</name>
    <dbReference type="NCBI Taxonomy" id="442709"/>
    <lineage>
        <taxon>Bacteria</taxon>
        <taxon>Bacillati</taxon>
        <taxon>Actinomycetota</taxon>
        <taxon>Actinomycetes</taxon>
        <taxon>Micrococcales</taxon>
        <taxon>Jonesiaceae</taxon>
        <taxon>Flavimobilis</taxon>
    </lineage>
</organism>